<sequence>MKMSVADYLSQLTSDQVVTEEVEKTAAQAQQKTVLTTAIKFMIEQLDTGHLGQYKMTIKMKKGDPVNFQLETNLINVPMAEAERLDSKLLDSELEYPVNLYLVMESEDINKSGLRIDELANETDQGGKVTELVTKAQEWMAEHLADIVEARA</sequence>
<reference evidence="1 2" key="1">
    <citation type="submission" date="2018-07" db="EMBL/GenBank/DDBJ databases">
        <title>Phylogenomic Insights into understanding Host Adaptation of Lactobacillus reuteri by a novel species, Lactobacillus spp. M31.</title>
        <authorList>
            <person name="Sharma S."/>
            <person name="Patil P."/>
            <person name="Korpole S."/>
            <person name="Patil P.B."/>
        </authorList>
    </citation>
    <scope>NUCLEOTIDE SEQUENCE [LARGE SCALE GENOMIC DNA]</scope>
    <source>
        <strain evidence="1 2">M31</strain>
    </source>
</reference>
<gene>
    <name evidence="1" type="ORF">DTK66_01420</name>
</gene>
<organism evidence="1 2">
    <name type="scientific">Limosilactobacillus walteri</name>
    <dbReference type="NCBI Taxonomy" id="2268022"/>
    <lineage>
        <taxon>Bacteria</taxon>
        <taxon>Bacillati</taxon>
        <taxon>Bacillota</taxon>
        <taxon>Bacilli</taxon>
        <taxon>Lactobacillales</taxon>
        <taxon>Lactobacillaceae</taxon>
        <taxon>Limosilactobacillus</taxon>
    </lineage>
</organism>
<evidence type="ECO:0000313" key="2">
    <source>
        <dbReference type="Proteomes" id="UP000704341"/>
    </source>
</evidence>
<accession>A0ABR8P5C1</accession>
<dbReference type="Proteomes" id="UP000704341">
    <property type="component" value="Unassembled WGS sequence"/>
</dbReference>
<proteinExistence type="predicted"/>
<name>A0ABR8P5C1_9LACO</name>
<comment type="caution">
    <text evidence="1">The sequence shown here is derived from an EMBL/GenBank/DDBJ whole genome shotgun (WGS) entry which is preliminary data.</text>
</comment>
<keyword evidence="2" id="KW-1185">Reference proteome</keyword>
<dbReference type="RefSeq" id="WP_153929728.1">
    <property type="nucleotide sequence ID" value="NZ_QORN01000005.1"/>
</dbReference>
<protein>
    <submittedName>
        <fullName evidence="1">Uncharacterized protein</fullName>
    </submittedName>
</protein>
<evidence type="ECO:0000313" key="1">
    <source>
        <dbReference type="EMBL" id="MBD5805779.1"/>
    </source>
</evidence>
<dbReference type="EMBL" id="QORN01000005">
    <property type="protein sequence ID" value="MBD5805779.1"/>
    <property type="molecule type" value="Genomic_DNA"/>
</dbReference>